<keyword evidence="3" id="KW-1185">Reference proteome</keyword>
<comment type="caution">
    <text evidence="2">The sequence shown here is derived from an EMBL/GenBank/DDBJ whole genome shotgun (WGS) entry which is preliminary data.</text>
</comment>
<sequence>MEYEHRAAVVPSFHVGKKPAEEMASRRPGRTRTSLLPNERPTTFVLGPFGPTSSSPPSRRQSTMMEARATPRSPLTGAVTSSRSTEPSRRTLVTPPHRMLIMNDSKQPKKVKVAALLNELKHRSPGMLRFFSDERNFIQDQTSNRQNDRWICEEIEEVPAVKHTKFLSSAIGDLSLNYIFPFTSFIEALPSHLRPSLNRFLFTYELAYISFFQMTSFSRFSDFPLTTFKIPLSLSFFLSNCNFPFFSSIPRPSLRHFPCIILIPYASLFPQPDFITSFPCDLRYD</sequence>
<evidence type="ECO:0000313" key="2">
    <source>
        <dbReference type="EMBL" id="CAE1254203.1"/>
    </source>
</evidence>
<feature type="region of interest" description="Disordered" evidence="1">
    <location>
        <begin position="15"/>
        <end position="91"/>
    </location>
</feature>
<dbReference type="Proteomes" id="UP000597762">
    <property type="component" value="Unassembled WGS sequence"/>
</dbReference>
<accession>A0A812C5T5</accession>
<evidence type="ECO:0000313" key="3">
    <source>
        <dbReference type="Proteomes" id="UP000597762"/>
    </source>
</evidence>
<gene>
    <name evidence="2" type="ORF">SPHA_28833</name>
</gene>
<proteinExistence type="predicted"/>
<evidence type="ECO:0000256" key="1">
    <source>
        <dbReference type="SAM" id="MobiDB-lite"/>
    </source>
</evidence>
<name>A0A812C5T5_ACAPH</name>
<reference evidence="2" key="1">
    <citation type="submission" date="2021-01" db="EMBL/GenBank/DDBJ databases">
        <authorList>
            <person name="Li R."/>
            <person name="Bekaert M."/>
        </authorList>
    </citation>
    <scope>NUCLEOTIDE SEQUENCE</scope>
    <source>
        <strain evidence="2">Farmed</strain>
    </source>
</reference>
<organism evidence="2 3">
    <name type="scientific">Acanthosepion pharaonis</name>
    <name type="common">Pharaoh cuttlefish</name>
    <name type="synonym">Sepia pharaonis</name>
    <dbReference type="NCBI Taxonomy" id="158019"/>
    <lineage>
        <taxon>Eukaryota</taxon>
        <taxon>Metazoa</taxon>
        <taxon>Spiralia</taxon>
        <taxon>Lophotrochozoa</taxon>
        <taxon>Mollusca</taxon>
        <taxon>Cephalopoda</taxon>
        <taxon>Coleoidea</taxon>
        <taxon>Decapodiformes</taxon>
        <taxon>Sepiida</taxon>
        <taxon>Sepiina</taxon>
        <taxon>Sepiidae</taxon>
        <taxon>Acanthosepion</taxon>
    </lineage>
</organism>
<dbReference type="OrthoDB" id="7540217at2759"/>
<dbReference type="AlphaFoldDB" id="A0A812C5T5"/>
<feature type="compositionally biased region" description="Low complexity" evidence="1">
    <location>
        <begin position="51"/>
        <end position="63"/>
    </location>
</feature>
<dbReference type="EMBL" id="CAHIKZ030001136">
    <property type="protein sequence ID" value="CAE1254203.1"/>
    <property type="molecule type" value="Genomic_DNA"/>
</dbReference>
<protein>
    <submittedName>
        <fullName evidence="2">Uncharacterized protein</fullName>
    </submittedName>
</protein>